<organism evidence="1 2">
    <name type="scientific">Triticum turgidum subsp. durum</name>
    <name type="common">Durum wheat</name>
    <name type="synonym">Triticum durum</name>
    <dbReference type="NCBI Taxonomy" id="4567"/>
    <lineage>
        <taxon>Eukaryota</taxon>
        <taxon>Viridiplantae</taxon>
        <taxon>Streptophyta</taxon>
        <taxon>Embryophyta</taxon>
        <taxon>Tracheophyta</taxon>
        <taxon>Spermatophyta</taxon>
        <taxon>Magnoliopsida</taxon>
        <taxon>Liliopsida</taxon>
        <taxon>Poales</taxon>
        <taxon>Poaceae</taxon>
        <taxon>BOP clade</taxon>
        <taxon>Pooideae</taxon>
        <taxon>Triticodae</taxon>
        <taxon>Triticeae</taxon>
        <taxon>Triticinae</taxon>
        <taxon>Triticum</taxon>
    </lineage>
</organism>
<sequence>MEVPRVSKKKTRNEEWEALKTEFGRMFRPQLRNLGELFSLRRVYDIEDYQLGILFGSFDFNCSGVHFLDVLAVTNFGRRHLPYLLMQCSHSSSTSSVLYLQSYIEATSPTA</sequence>
<evidence type="ECO:0000313" key="2">
    <source>
        <dbReference type="Proteomes" id="UP000324705"/>
    </source>
</evidence>
<proteinExistence type="predicted"/>
<dbReference type="AlphaFoldDB" id="A0A9R0XCF4"/>
<accession>A0A9R0XCF4</accession>
<dbReference type="Proteomes" id="UP000324705">
    <property type="component" value="Chromosome 5B"/>
</dbReference>
<dbReference type="EMBL" id="LT934120">
    <property type="protein sequence ID" value="VAI34000.1"/>
    <property type="molecule type" value="Genomic_DNA"/>
</dbReference>
<reference evidence="1 2" key="1">
    <citation type="submission" date="2017-09" db="EMBL/GenBank/DDBJ databases">
        <authorList>
            <consortium name="International Durum Wheat Genome Sequencing Consortium (IDWGSC)"/>
            <person name="Milanesi L."/>
        </authorList>
    </citation>
    <scope>NUCLEOTIDE SEQUENCE [LARGE SCALE GENOMIC DNA]</scope>
    <source>
        <strain evidence="2">cv. Svevo</strain>
    </source>
</reference>
<keyword evidence="2" id="KW-1185">Reference proteome</keyword>
<protein>
    <submittedName>
        <fullName evidence="1">Uncharacterized protein</fullName>
    </submittedName>
</protein>
<evidence type="ECO:0000313" key="1">
    <source>
        <dbReference type="EMBL" id="VAI34000.1"/>
    </source>
</evidence>
<name>A0A9R0XCF4_TRITD</name>
<dbReference type="Gramene" id="TRITD5Bv1G154230.2">
    <property type="protein sequence ID" value="TRITD5Bv1G154230.2"/>
    <property type="gene ID" value="TRITD5Bv1G154230"/>
</dbReference>
<gene>
    <name evidence="1" type="ORF">TRITD_5Bv1G154230</name>
</gene>